<dbReference type="RefSeq" id="WP_122892459.1">
    <property type="nucleotide sequence ID" value="NZ_CP017686.1"/>
</dbReference>
<evidence type="ECO:0000259" key="7">
    <source>
        <dbReference type="PROSITE" id="PS50975"/>
    </source>
</evidence>
<gene>
    <name evidence="8" type="ORF">BKD89_05735</name>
</gene>
<dbReference type="Gene3D" id="3.30.1490.20">
    <property type="entry name" value="ATP-grasp fold, A domain"/>
    <property type="match status" value="1"/>
</dbReference>
<dbReference type="InterPro" id="IPR051538">
    <property type="entry name" value="Acyl-CoA_Synth/Transferase"/>
</dbReference>
<evidence type="ECO:0000256" key="6">
    <source>
        <dbReference type="PROSITE-ProRule" id="PRU00409"/>
    </source>
</evidence>
<name>A0A3G3IHT5_9ARCH</name>
<evidence type="ECO:0000256" key="3">
    <source>
        <dbReference type="ARBA" id="ARBA00022598"/>
    </source>
</evidence>
<comment type="catalytic activity">
    <reaction evidence="1">
        <text>acetate + ATP + CoA = acetyl-CoA + ADP + phosphate</text>
        <dbReference type="Rhea" id="RHEA:15081"/>
        <dbReference type="ChEBI" id="CHEBI:30089"/>
        <dbReference type="ChEBI" id="CHEBI:30616"/>
        <dbReference type="ChEBI" id="CHEBI:43474"/>
        <dbReference type="ChEBI" id="CHEBI:57287"/>
        <dbReference type="ChEBI" id="CHEBI:57288"/>
        <dbReference type="ChEBI" id="CHEBI:456216"/>
        <dbReference type="EC" id="6.2.1.13"/>
    </reaction>
</comment>
<protein>
    <recommendedName>
        <fullName evidence="2">acetate--CoA ligase (ADP-forming)</fullName>
        <ecNumber evidence="2">6.2.1.13</ecNumber>
    </recommendedName>
</protein>
<evidence type="ECO:0000256" key="2">
    <source>
        <dbReference type="ARBA" id="ARBA00012957"/>
    </source>
</evidence>
<dbReference type="PANTHER" id="PTHR43334:SF1">
    <property type="entry name" value="3-HYDROXYPROPIONATE--COA LIGASE [ADP-FORMING]"/>
    <property type="match status" value="1"/>
</dbReference>
<dbReference type="SUPFAM" id="SSF52210">
    <property type="entry name" value="Succinyl-CoA synthetase domains"/>
    <property type="match status" value="2"/>
</dbReference>
<evidence type="ECO:0000256" key="4">
    <source>
        <dbReference type="ARBA" id="ARBA00022741"/>
    </source>
</evidence>
<dbReference type="Gene3D" id="3.40.50.261">
    <property type="entry name" value="Succinyl-CoA synthetase domains"/>
    <property type="match status" value="2"/>
</dbReference>
<dbReference type="Gene3D" id="3.30.470.20">
    <property type="entry name" value="ATP-grasp fold, B domain"/>
    <property type="match status" value="1"/>
</dbReference>
<dbReference type="PANTHER" id="PTHR43334">
    <property type="entry name" value="ACETATE--COA LIGASE [ADP-FORMING]"/>
    <property type="match status" value="1"/>
</dbReference>
<dbReference type="Gene3D" id="3.40.50.720">
    <property type="entry name" value="NAD(P)-binding Rossmann-like Domain"/>
    <property type="match status" value="1"/>
</dbReference>
<dbReference type="FunFam" id="3.30.1490.20:FF:000020">
    <property type="entry name" value="Protein lysine acetyltransferase"/>
    <property type="match status" value="1"/>
</dbReference>
<dbReference type="AlphaFoldDB" id="A0A3G3IHT5"/>
<proteinExistence type="predicted"/>
<keyword evidence="4 6" id="KW-0547">Nucleotide-binding</keyword>
<evidence type="ECO:0000313" key="8">
    <source>
        <dbReference type="EMBL" id="AYQ55299.1"/>
    </source>
</evidence>
<feature type="domain" description="ATP-grasp" evidence="7">
    <location>
        <begin position="489"/>
        <end position="525"/>
    </location>
</feature>
<dbReference type="InterPro" id="IPR032875">
    <property type="entry name" value="Succ_CoA_lig_flav_dom"/>
</dbReference>
<dbReference type="PROSITE" id="PS50975">
    <property type="entry name" value="ATP_GRASP"/>
    <property type="match status" value="1"/>
</dbReference>
<dbReference type="SUPFAM" id="SSF56059">
    <property type="entry name" value="Glutathione synthetase ATP-binding domain-like"/>
    <property type="match status" value="1"/>
</dbReference>
<reference evidence="8 9" key="1">
    <citation type="submission" date="2016-10" db="EMBL/GenBank/DDBJ databases">
        <title>Complete genome of the TMA-utilizing, human hosted archaeon Methanomethylophilus alvus Gen. nov, sp. nov., strain Mx-05, derived from a pure culture.</title>
        <authorList>
            <person name="Brugere J.-F."/>
            <person name="Ben Hania W."/>
            <person name="Chaudhary P.P."/>
            <person name="Gaci N."/>
            <person name="Borrel G."/>
            <person name="Cao Van Tuat L."/>
            <person name="Fardeau M.-L."/>
            <person name="Harris H.M.B."/>
            <person name="O'Toole P.W."/>
            <person name="Ollivier B."/>
        </authorList>
    </citation>
    <scope>NUCLEOTIDE SEQUENCE [LARGE SCALE GENOMIC DNA]</scope>
    <source>
        <strain evidence="8 9">Mx-05</strain>
    </source>
</reference>
<dbReference type="EMBL" id="CP017686">
    <property type="protein sequence ID" value="AYQ55299.1"/>
    <property type="molecule type" value="Genomic_DNA"/>
</dbReference>
<dbReference type="SMART" id="SM00881">
    <property type="entry name" value="CoA_binding"/>
    <property type="match status" value="1"/>
</dbReference>
<accession>A0A3G3IHT5</accession>
<dbReference type="GeneID" id="38293215"/>
<dbReference type="Proteomes" id="UP000273278">
    <property type="component" value="Chromosome"/>
</dbReference>
<dbReference type="InterPro" id="IPR016102">
    <property type="entry name" value="Succinyl-CoA_synth-like"/>
</dbReference>
<evidence type="ECO:0000256" key="5">
    <source>
        <dbReference type="ARBA" id="ARBA00022840"/>
    </source>
</evidence>
<dbReference type="GO" id="GO:0043758">
    <property type="term" value="F:acetate-CoA ligase (ADP-forming) activity"/>
    <property type="evidence" value="ECO:0007669"/>
    <property type="project" value="UniProtKB-EC"/>
</dbReference>
<evidence type="ECO:0000256" key="1">
    <source>
        <dbReference type="ARBA" id="ARBA00001619"/>
    </source>
</evidence>
<dbReference type="InterPro" id="IPR013815">
    <property type="entry name" value="ATP_grasp_subdomain_1"/>
</dbReference>
<organism evidence="8 9">
    <name type="scientific">Methanomethylophilus alvi</name>
    <dbReference type="NCBI Taxonomy" id="1291540"/>
    <lineage>
        <taxon>Archaea</taxon>
        <taxon>Methanobacteriati</taxon>
        <taxon>Thermoplasmatota</taxon>
        <taxon>Thermoplasmata</taxon>
        <taxon>Methanomassiliicoccales</taxon>
        <taxon>Methanomethylophilaceae</taxon>
        <taxon>Methanomethylophilus</taxon>
    </lineage>
</organism>
<dbReference type="InterPro" id="IPR036291">
    <property type="entry name" value="NAD(P)-bd_dom_sf"/>
</dbReference>
<dbReference type="InterPro" id="IPR003781">
    <property type="entry name" value="CoA-bd"/>
</dbReference>
<dbReference type="EC" id="6.2.1.13" evidence="2"/>
<dbReference type="InterPro" id="IPR011761">
    <property type="entry name" value="ATP-grasp"/>
</dbReference>
<dbReference type="GO" id="GO:0005524">
    <property type="term" value="F:ATP binding"/>
    <property type="evidence" value="ECO:0007669"/>
    <property type="project" value="UniProtKB-UniRule"/>
</dbReference>
<keyword evidence="3" id="KW-0436">Ligase</keyword>
<evidence type="ECO:0000313" key="9">
    <source>
        <dbReference type="Proteomes" id="UP000273278"/>
    </source>
</evidence>
<dbReference type="Pfam" id="PF13549">
    <property type="entry name" value="ATP-grasp_5"/>
    <property type="match status" value="1"/>
</dbReference>
<keyword evidence="5 6" id="KW-0067">ATP-binding</keyword>
<dbReference type="Pfam" id="PF13607">
    <property type="entry name" value="Succ_CoA_lig"/>
    <property type="match status" value="1"/>
</dbReference>
<dbReference type="Pfam" id="PF13380">
    <property type="entry name" value="CoA_binding_2"/>
    <property type="match status" value="1"/>
</dbReference>
<dbReference type="GO" id="GO:0046872">
    <property type="term" value="F:metal ion binding"/>
    <property type="evidence" value="ECO:0007669"/>
    <property type="project" value="InterPro"/>
</dbReference>
<dbReference type="SUPFAM" id="SSF51735">
    <property type="entry name" value="NAD(P)-binding Rossmann-fold domains"/>
    <property type="match status" value="1"/>
</dbReference>
<sequence length="697" mass="74020">MLEFFSPKSVAIIGASNDVTKLGGMFVKNMLDAGYKGKLCPINPKGGEIQGLKAYTNVKEIGEPVDLAVVVVKNTLVLQTVRDCAEAGIHHMSILSAGFKEDSPEGAEMEKEIVAEAKKLGVRICGPNCFGGMNIRSGVNYTFSHLLPQAGNISIMSQSGAVGSSILDWSCANGVGLANFVTFGNKCDLDEGDFLRYFSEDPNTKVIGMYCEGISNGEKFIQAVESMPVKKPIVIFKSGKTEAGSKAASSHTGSIAGSDAVNNVIFKKLNIHRAFDLDEMFDALLVFSCCSPMKKDGLGIITNAGGLGVMSADAAYNAKYVEAAKLAPETIADLKAGLPKLAGITNPIDIRGDAAAQDFKTAINAVMKDKSVGGLVIMGSPLDTADLVAVANLLVSIMDDIPYPTTVCFAGGKKCAEADAILKKGKFPCYPTPDRAVRALDILRQYNIGLEKTNAALEVPKVDGRGKVKAIIDAAYSEGRHSLTEAEGKQIFNAYGIPIPGEATVNSAEEAMAACDRIGYPVVMKIVSPDIAHKTDVGGVVVGVKDSAAAKAAYEQIMANCKKNKPEARLDGVSVQQMVSGQEVILSMMRDAQFGPVVSFGLGGIYVEILREISQMHVPMSEQQLEEMITSTKAYKLLSGARGMPASDIDAIKDVIKRIVLIAQENPEITELEINPVLVGKKGQGCWAVDCLCTLKH</sequence>